<evidence type="ECO:0000256" key="10">
    <source>
        <dbReference type="ARBA" id="ARBA00022918"/>
    </source>
</evidence>
<feature type="region of interest" description="Disordered" evidence="17">
    <location>
        <begin position="975"/>
        <end position="1081"/>
    </location>
</feature>
<feature type="compositionally biased region" description="Gly residues" evidence="17">
    <location>
        <begin position="1007"/>
        <end position="1081"/>
    </location>
</feature>
<dbReference type="PANTHER" id="PTHR37984">
    <property type="entry name" value="PROTEIN CBG26694"/>
    <property type="match status" value="1"/>
</dbReference>
<dbReference type="SMART" id="SM00575">
    <property type="entry name" value="ZnF_PMZ"/>
    <property type="match status" value="1"/>
</dbReference>
<evidence type="ECO:0000256" key="16">
    <source>
        <dbReference type="SAM" id="Coils"/>
    </source>
</evidence>
<dbReference type="Gene3D" id="3.10.20.370">
    <property type="match status" value="1"/>
</dbReference>
<dbReference type="GO" id="GO:0003677">
    <property type="term" value="F:DNA binding"/>
    <property type="evidence" value="ECO:0007669"/>
    <property type="project" value="UniProtKB-KW"/>
</dbReference>
<dbReference type="PROSITE" id="PS01007">
    <property type="entry name" value="TRANSPOSASE_MUTATOR"/>
    <property type="match status" value="1"/>
</dbReference>
<dbReference type="InterPro" id="IPR001207">
    <property type="entry name" value="Transposase_mutator"/>
</dbReference>
<comment type="caution">
    <text evidence="21">The sequence shown here is derived from an EMBL/GenBank/DDBJ whole genome shotgun (WGS) entry which is preliminary data.</text>
</comment>
<keyword evidence="1" id="KW-0815">Transposition</keyword>
<keyword evidence="12" id="KW-0238">DNA-binding</keyword>
<dbReference type="GO" id="GO:0015074">
    <property type="term" value="P:DNA integration"/>
    <property type="evidence" value="ECO:0007669"/>
    <property type="project" value="UniProtKB-KW"/>
</dbReference>
<dbReference type="InterPro" id="IPR041588">
    <property type="entry name" value="Integrase_H2C2"/>
</dbReference>
<feature type="domain" description="F-box" evidence="18">
    <location>
        <begin position="1178"/>
        <end position="1228"/>
    </location>
</feature>
<dbReference type="InterPro" id="IPR058594">
    <property type="entry name" value="PB1-like_dom_pln"/>
</dbReference>
<evidence type="ECO:0000256" key="2">
    <source>
        <dbReference type="ARBA" id="ARBA00022670"/>
    </source>
</evidence>
<evidence type="ECO:0000259" key="20">
    <source>
        <dbReference type="PROSITE" id="PS50994"/>
    </source>
</evidence>
<feature type="compositionally biased region" description="Acidic residues" evidence="17">
    <location>
        <begin position="269"/>
        <end position="305"/>
    </location>
</feature>
<dbReference type="InterPro" id="IPR056924">
    <property type="entry name" value="SH3_Tf2-1"/>
</dbReference>
<dbReference type="GO" id="GO:0004803">
    <property type="term" value="F:transposase activity"/>
    <property type="evidence" value="ECO:0007669"/>
    <property type="project" value="InterPro"/>
</dbReference>
<keyword evidence="14" id="KW-0511">Multifunctional enzyme</keyword>
<evidence type="ECO:0000313" key="21">
    <source>
        <dbReference type="EMBL" id="KAK9051170.1"/>
    </source>
</evidence>
<protein>
    <submittedName>
        <fullName evidence="21">Uncharacterized protein</fullName>
    </submittedName>
</protein>
<feature type="compositionally biased region" description="Acidic residues" evidence="17">
    <location>
        <begin position="313"/>
        <end position="335"/>
    </location>
</feature>
<dbReference type="SUPFAM" id="SSF81383">
    <property type="entry name" value="F-box domain"/>
    <property type="match status" value="1"/>
</dbReference>
<evidence type="ECO:0000256" key="6">
    <source>
        <dbReference type="ARBA" id="ARBA00022801"/>
    </source>
</evidence>
<evidence type="ECO:0000256" key="17">
    <source>
        <dbReference type="SAM" id="MobiDB-lite"/>
    </source>
</evidence>
<dbReference type="GO" id="GO:0006313">
    <property type="term" value="P:DNA transposition"/>
    <property type="evidence" value="ECO:0007669"/>
    <property type="project" value="InterPro"/>
</dbReference>
<evidence type="ECO:0000256" key="5">
    <source>
        <dbReference type="ARBA" id="ARBA00022771"/>
    </source>
</evidence>
<dbReference type="InterPro" id="IPR036397">
    <property type="entry name" value="RNaseH_sf"/>
</dbReference>
<keyword evidence="10" id="KW-0695">RNA-directed DNA polymerase</keyword>
<evidence type="ECO:0000256" key="15">
    <source>
        <dbReference type="PROSITE-ProRule" id="PRU00325"/>
    </source>
</evidence>
<keyword evidence="16" id="KW-0175">Coiled coil</keyword>
<keyword evidence="8" id="KW-0460">Magnesium</keyword>
<feature type="region of interest" description="Disordered" evidence="17">
    <location>
        <begin position="260"/>
        <end position="348"/>
    </location>
</feature>
<dbReference type="SUPFAM" id="SSF54160">
    <property type="entry name" value="Chromo domain-like"/>
    <property type="match status" value="1"/>
</dbReference>
<keyword evidence="11" id="KW-0239">DNA-directed DNA polymerase</keyword>
<evidence type="ECO:0000256" key="1">
    <source>
        <dbReference type="ARBA" id="ARBA00022578"/>
    </source>
</evidence>
<dbReference type="Pfam" id="PF24626">
    <property type="entry name" value="SH3_Tf2-1"/>
    <property type="match status" value="1"/>
</dbReference>
<dbReference type="FunFam" id="3.30.420.10:FF:000032">
    <property type="entry name" value="Retrovirus-related Pol polyprotein from transposon 297-like Protein"/>
    <property type="match status" value="1"/>
</dbReference>
<dbReference type="Pfam" id="PF04434">
    <property type="entry name" value="SWIM"/>
    <property type="match status" value="1"/>
</dbReference>
<dbReference type="Pfam" id="PF03108">
    <property type="entry name" value="DBD_Tnp_Mut"/>
    <property type="match status" value="1"/>
</dbReference>
<evidence type="ECO:0000256" key="4">
    <source>
        <dbReference type="ARBA" id="ARBA00022750"/>
    </source>
</evidence>
<dbReference type="SUPFAM" id="SSF53098">
    <property type="entry name" value="Ribonuclease H-like"/>
    <property type="match status" value="1"/>
</dbReference>
<dbReference type="InterPro" id="IPR043128">
    <property type="entry name" value="Rev_trsase/Diguanyl_cyclase"/>
</dbReference>
<dbReference type="Pfam" id="PF10551">
    <property type="entry name" value="MULE"/>
    <property type="match status" value="1"/>
</dbReference>
<feature type="region of interest" description="Disordered" evidence="17">
    <location>
        <begin position="924"/>
        <end position="948"/>
    </location>
</feature>
<organism evidence="21 22">
    <name type="scientific">Deinandra increscens subsp. villosa</name>
    <dbReference type="NCBI Taxonomy" id="3103831"/>
    <lineage>
        <taxon>Eukaryota</taxon>
        <taxon>Viridiplantae</taxon>
        <taxon>Streptophyta</taxon>
        <taxon>Embryophyta</taxon>
        <taxon>Tracheophyta</taxon>
        <taxon>Spermatophyta</taxon>
        <taxon>Magnoliopsida</taxon>
        <taxon>eudicotyledons</taxon>
        <taxon>Gunneridae</taxon>
        <taxon>Pentapetalae</taxon>
        <taxon>asterids</taxon>
        <taxon>campanulids</taxon>
        <taxon>Asterales</taxon>
        <taxon>Asteraceae</taxon>
        <taxon>Asteroideae</taxon>
        <taxon>Heliantheae alliance</taxon>
        <taxon>Madieae</taxon>
        <taxon>Madiinae</taxon>
        <taxon>Deinandra</taxon>
    </lineage>
</organism>
<keyword evidence="11" id="KW-0808">Transferase</keyword>
<evidence type="ECO:0000256" key="8">
    <source>
        <dbReference type="ARBA" id="ARBA00022842"/>
    </source>
</evidence>
<dbReference type="Pfam" id="PF17919">
    <property type="entry name" value="RT_RNaseH_2"/>
    <property type="match status" value="1"/>
</dbReference>
<evidence type="ECO:0000256" key="7">
    <source>
        <dbReference type="ARBA" id="ARBA00022833"/>
    </source>
</evidence>
<dbReference type="EMBL" id="JBCNJP010000027">
    <property type="protein sequence ID" value="KAK9051170.1"/>
    <property type="molecule type" value="Genomic_DNA"/>
</dbReference>
<feature type="coiled-coil region" evidence="16">
    <location>
        <begin position="1810"/>
        <end position="1848"/>
    </location>
</feature>
<evidence type="ECO:0000313" key="22">
    <source>
        <dbReference type="Proteomes" id="UP001408789"/>
    </source>
</evidence>
<dbReference type="InterPro" id="IPR036047">
    <property type="entry name" value="F-box-like_dom_sf"/>
</dbReference>
<accession>A0AAP0CBX0</accession>
<sequence length="2041" mass="231146">MGWEIRGRSTVRKPDECYKGSTTLFTFQVHHDGCFNSKFPGRRYVGGKIGYIDYVDIDEFSVHELDEMLTKLGLVKDDRGPVYYHFMVPGSDLDFGLQALGCDQDVLELAKYVTENRLIRVYVEHGETKLRTYFASPFESPRSSKVMIEELEDDQVDMPLKKLPVRRSKKKLLLEWKDHEGGDQLASELFKEKEIDEQKKTDHIMEHVNEAQVYDGKEQVNEGMEVNVNDPVLEPFIDPFDYDFEQFDKDFPIDECEVKGNEWNHEPDQGDNEQEEADHEGEHEVEDADQEGEQEGEHEVEDADQEGEHEGEYEVEDDDHEGEHEVEDADQEGEYEESKGSVEVGDDCGAELSLNEDSFTSAESDDGLEVDRDRSLKKLRKRMTKEEAGAAFFVGQVFSSREEIKDLVNKHAVETKRNIVFKKNDNDRVRAVCKGVCPWVLYVPKLKNKEGTWSVVTYYSEHRCTPSRELTAFRSGFLSKEEWVVNKMESNPKISIKAMQQELQAKYQLKVSRMQAHRAKSRATDLLRGNFAEQYQGLRDYTLELKTQNPGTTVHIEVEPTQNPDSPTRVFKRIYICLGALKQGFKACKRELLGLDGAFMKGPFPSQLLTAVGLDPNNGIYPLAYAVVEAETKDSWTWFLHCLQDDLDLPNNANFTFISDRQKGIIPALATVFPSAEHRFCLRHIHQNMKQTWNGKAYKDLIWGAATARTQPWFEEKMEKLKRLNEAAHTWLSEIPAKHWSRYQFTERAHSDLLLNNLCEVFNSKLVDGREKPIIAALEYVREYLMKRHVSVLQLISKAQGPLTPTSAKMFEERKQKAYAYKAQWNGGNKFQVSGPWADQVVVDVDQLTCSCRKWQLTGLPCKHAIAANWEMDQLNQQIKGGPEAWVHPCHWLDTWKQVYSFKINPINGRKMWVKDQCPTTLIPPLHHTPVGRPKKKRRRSQVEIDEQTMVQGNKLSRAGKTVYCSYCKNPGHNKKTCKGQGGPTGTGASVGEAGTSAGGREASVGVGRGRGAAGRGGSGGRGAAVGVGRGRGAAGRGGSGGKGAAVGVGRGRGAAGRGPRGRGAPGVGSRGKGASGRGNGIGAADKGKGIEAVADFWDVSCEGVGAFLSDDGRWFWFVFGAWRTATWAASDDVAVARAGVGGVMVVVLSSLKSGGIWRWRIMELIRGRRKTTKFASEDVIGNMPDIVITNILDRLPLRDAVRTGVLSRKWRELEDGSSDLEYIFTRCPLLESLSLGYLDSIGSQVIVLPLSLWGIFQNFKSLIWIFYTATRFFAKLPKCCFGQERVLFLGHVISSEGVSVEAEKIAAVESWPIPSTVKQVRGFLGLTGYYRRFVRNYGLIARPLTALTKKDGFIWSEAAFRAFNDLKQALLTTPVLRLPDFSKLFVIECDASSDGVGAILSQEDHPVAYFSKGFSPSNRFKSAYDRELLALVLAVQKWSHYLLGRHFLIRTDHYTLKFLLEQRITTTEQQRLLLKLMPYDFSIVHKAGKENKGADALSRRPHSGELLTLVIPFCVEVADIKAGLQTDLFTSNLIKKLQKDPSSVPNFSLVDQFLFHYGRIVIPEMHDLRLKLLQEAHDTPIGGHGGFLKTYKRLSSRYYWPKMKQDVREFVQQCVICQQQKYQTLAPAGLLQPLPIPDQIWEDVSMDFIVGLPPSSRFDTILVVVDRLSKYAHFICLSHPYTAKGVASVFCKEIVRLHGFPRSIVSDRDAVFLSNFWQELFRLSQTKLKRSTAYHPQTDGQTEVLNRCLEAYLRCFASEQPTKWSVYLPWAEYSYNTGYHTATGTTPFSVVYGREPPSLFPYVAGETKNAELEQQLVDRDDMIKLLRQNLQKAQDRMKNQANQKRRELTFQVGDYVFLKIQPYRQKSLAKRRYEKLSPRFFGPYRIKRVVGPVAYELELPPEARIHPVFHISMLKPAHGSFSSIPTTPLPVTKDWEIDLQPNSVITHRWVHEAGQPVLELLISWCNRPVEESTWETYDLVAEQFPAFRLEDKAFYREGSNDKDPPLKVYSRRKNRVTAAKVGQLYFIFGKWLNPLGQITD</sequence>
<keyword evidence="3" id="KW-0479">Metal-binding</keyword>
<dbReference type="GO" id="GO:0003887">
    <property type="term" value="F:DNA-directed DNA polymerase activity"/>
    <property type="evidence" value="ECO:0007669"/>
    <property type="project" value="UniProtKB-KW"/>
</dbReference>
<dbReference type="GO" id="GO:0003964">
    <property type="term" value="F:RNA-directed DNA polymerase activity"/>
    <property type="evidence" value="ECO:0007669"/>
    <property type="project" value="UniProtKB-KW"/>
</dbReference>
<dbReference type="Gene3D" id="3.30.70.270">
    <property type="match status" value="1"/>
</dbReference>
<dbReference type="FunFam" id="3.10.20.370:FF:000001">
    <property type="entry name" value="Retrovirus-related Pol polyprotein from transposon 17.6-like protein"/>
    <property type="match status" value="1"/>
</dbReference>
<keyword evidence="5 15" id="KW-0863">Zinc-finger</keyword>
<dbReference type="Pfam" id="PF17921">
    <property type="entry name" value="Integrase_H2C2"/>
    <property type="match status" value="1"/>
</dbReference>
<dbReference type="Pfam" id="PF26130">
    <property type="entry name" value="PB1-like"/>
    <property type="match status" value="1"/>
</dbReference>
<evidence type="ECO:0000259" key="19">
    <source>
        <dbReference type="PROSITE" id="PS50966"/>
    </source>
</evidence>
<proteinExistence type="predicted"/>
<dbReference type="Gene3D" id="1.10.340.70">
    <property type="match status" value="1"/>
</dbReference>
<dbReference type="FunFam" id="3.30.70.270:FF:000020">
    <property type="entry name" value="Transposon Tf2-6 polyprotein-like Protein"/>
    <property type="match status" value="1"/>
</dbReference>
<keyword evidence="13" id="KW-0233">DNA recombination</keyword>
<dbReference type="InterPro" id="IPR016197">
    <property type="entry name" value="Chromo-like_dom_sf"/>
</dbReference>
<keyword evidence="22" id="KW-1185">Reference proteome</keyword>
<dbReference type="Proteomes" id="UP001408789">
    <property type="component" value="Unassembled WGS sequence"/>
</dbReference>
<keyword evidence="11" id="KW-0548">Nucleotidyltransferase</keyword>
<dbReference type="PROSITE" id="PS50994">
    <property type="entry name" value="INTEGRASE"/>
    <property type="match status" value="1"/>
</dbReference>
<dbReference type="InterPro" id="IPR018289">
    <property type="entry name" value="MULE_transposase_dom"/>
</dbReference>
<dbReference type="Pfam" id="PF00646">
    <property type="entry name" value="F-box"/>
    <property type="match status" value="1"/>
</dbReference>
<dbReference type="InterPro" id="IPR050951">
    <property type="entry name" value="Retrovirus_Pol_polyprotein"/>
</dbReference>
<feature type="domain" description="Integrase catalytic" evidence="20">
    <location>
        <begin position="1632"/>
        <end position="1796"/>
    </location>
</feature>
<dbReference type="InterPro" id="IPR006564">
    <property type="entry name" value="Znf_PMZ"/>
</dbReference>
<keyword evidence="4" id="KW-0064">Aspartyl protease</keyword>
<dbReference type="PANTHER" id="PTHR37984:SF5">
    <property type="entry name" value="PROTEIN NYNRIN-LIKE"/>
    <property type="match status" value="1"/>
</dbReference>
<keyword evidence="2" id="KW-0645">Protease</keyword>
<dbReference type="Gene3D" id="3.30.420.10">
    <property type="entry name" value="Ribonuclease H-like superfamily/Ribonuclease H"/>
    <property type="match status" value="1"/>
</dbReference>
<evidence type="ECO:0000256" key="13">
    <source>
        <dbReference type="ARBA" id="ARBA00023172"/>
    </source>
</evidence>
<keyword evidence="6" id="KW-0378">Hydrolase</keyword>
<dbReference type="InterPro" id="IPR004332">
    <property type="entry name" value="Transposase_MuDR"/>
</dbReference>
<dbReference type="InterPro" id="IPR001584">
    <property type="entry name" value="Integrase_cat-core"/>
</dbReference>
<dbReference type="InterPro" id="IPR041577">
    <property type="entry name" value="RT_RNaseH_2"/>
</dbReference>
<dbReference type="InterPro" id="IPR007527">
    <property type="entry name" value="Znf_SWIM"/>
</dbReference>
<dbReference type="GO" id="GO:0008270">
    <property type="term" value="F:zinc ion binding"/>
    <property type="evidence" value="ECO:0007669"/>
    <property type="project" value="UniProtKB-KW"/>
</dbReference>
<dbReference type="SUPFAM" id="SSF56672">
    <property type="entry name" value="DNA/RNA polymerases"/>
    <property type="match status" value="1"/>
</dbReference>
<dbReference type="PROSITE" id="PS50181">
    <property type="entry name" value="FBOX"/>
    <property type="match status" value="1"/>
</dbReference>
<feature type="domain" description="SWIM-type" evidence="19">
    <location>
        <begin position="841"/>
        <end position="873"/>
    </location>
</feature>
<keyword evidence="9" id="KW-0229">DNA integration</keyword>
<dbReference type="InterPro" id="IPR043502">
    <property type="entry name" value="DNA/RNA_pol_sf"/>
</dbReference>
<dbReference type="InterPro" id="IPR012337">
    <property type="entry name" value="RNaseH-like_sf"/>
</dbReference>
<dbReference type="GO" id="GO:0006508">
    <property type="term" value="P:proteolysis"/>
    <property type="evidence" value="ECO:0007669"/>
    <property type="project" value="UniProtKB-KW"/>
</dbReference>
<reference evidence="21 22" key="1">
    <citation type="submission" date="2024-04" db="EMBL/GenBank/DDBJ databases">
        <title>The reference genome of an endangered Asteraceae, Deinandra increscens subsp. villosa, native to the Central Coast of California.</title>
        <authorList>
            <person name="Guilliams M."/>
            <person name="Hasenstab-Lehman K."/>
            <person name="Meyer R."/>
            <person name="Mcevoy S."/>
        </authorList>
    </citation>
    <scope>NUCLEOTIDE SEQUENCE [LARGE SCALE GENOMIC DNA]</scope>
    <source>
        <tissue evidence="21">Leaf</tissue>
    </source>
</reference>
<dbReference type="InterPro" id="IPR001810">
    <property type="entry name" value="F-box_dom"/>
</dbReference>
<evidence type="ECO:0000256" key="12">
    <source>
        <dbReference type="ARBA" id="ARBA00023125"/>
    </source>
</evidence>
<dbReference type="CDD" id="cd09274">
    <property type="entry name" value="RNase_HI_RT_Ty3"/>
    <property type="match status" value="1"/>
</dbReference>
<gene>
    <name evidence="21" type="ORF">SSX86_027796</name>
</gene>
<evidence type="ECO:0000259" key="18">
    <source>
        <dbReference type="PROSITE" id="PS50181"/>
    </source>
</evidence>
<dbReference type="FunFam" id="1.10.340.70:FF:000001">
    <property type="entry name" value="Retrovirus-related Pol polyprotein from transposon gypsy-like Protein"/>
    <property type="match status" value="1"/>
</dbReference>
<dbReference type="PROSITE" id="PS50966">
    <property type="entry name" value="ZF_SWIM"/>
    <property type="match status" value="1"/>
</dbReference>
<keyword evidence="7" id="KW-0862">Zinc</keyword>
<evidence type="ECO:0000256" key="3">
    <source>
        <dbReference type="ARBA" id="ARBA00022723"/>
    </source>
</evidence>
<evidence type="ECO:0000256" key="9">
    <source>
        <dbReference type="ARBA" id="ARBA00022908"/>
    </source>
</evidence>
<dbReference type="GO" id="GO:0004190">
    <property type="term" value="F:aspartic-type endopeptidase activity"/>
    <property type="evidence" value="ECO:0007669"/>
    <property type="project" value="UniProtKB-KW"/>
</dbReference>
<evidence type="ECO:0000256" key="11">
    <source>
        <dbReference type="ARBA" id="ARBA00022932"/>
    </source>
</evidence>
<name>A0AAP0CBX0_9ASTR</name>
<evidence type="ECO:0000256" key="14">
    <source>
        <dbReference type="ARBA" id="ARBA00023268"/>
    </source>
</evidence>